<dbReference type="Gene3D" id="3.40.109.10">
    <property type="entry name" value="NADH Oxidase"/>
    <property type="match status" value="1"/>
</dbReference>
<dbReference type="CDD" id="cd02146">
    <property type="entry name" value="NfsA-like"/>
    <property type="match status" value="1"/>
</dbReference>
<evidence type="ECO:0000256" key="4">
    <source>
        <dbReference type="ARBA" id="ARBA00023002"/>
    </source>
</evidence>
<name>A0ABT4MNP3_9NOCA</name>
<evidence type="ECO:0000256" key="5">
    <source>
        <dbReference type="PIRNR" id="PIRNR005426"/>
    </source>
</evidence>
<keyword evidence="3 5" id="KW-0288">FMN</keyword>
<dbReference type="Pfam" id="PF00881">
    <property type="entry name" value="Nitroreductase"/>
    <property type="match status" value="1"/>
</dbReference>
<evidence type="ECO:0000259" key="6">
    <source>
        <dbReference type="Pfam" id="PF00881"/>
    </source>
</evidence>
<evidence type="ECO:0000256" key="1">
    <source>
        <dbReference type="ARBA" id="ARBA00008366"/>
    </source>
</evidence>
<dbReference type="RefSeq" id="WP_269607789.1">
    <property type="nucleotide sequence ID" value="NZ_JAPWIJ010000011.1"/>
</dbReference>
<gene>
    <name evidence="7" type="ORF">O4220_22805</name>
</gene>
<sequence length="271" mass="28609">MTSSSASWVQQRYRDPALTALAYTNETIDVLLSHHSVRTFTGDPIDTETIETIVAAAQSAPTSSNLQAWSVIAVQDPARKTRLAALAANQAFIADAAVFLVFVADLGRARRLAAGHDAELGGADYFDSTILGAIDAALAAQNAVVAAESLGWGTVYVGAVRNAPDEIAAELGLAEQSIPLVGLAIGRAGDETAGVKPRLPISSVLHHELYDAQAADAAVPVYEQRLAEYYATQGRTASWTSSVLSRLRSSESIGPRVTLGKSFESLGWKSR</sequence>
<comment type="caution">
    <text evidence="7">The sequence shown here is derived from an EMBL/GenBank/DDBJ whole genome shotgun (WGS) entry which is preliminary data.</text>
</comment>
<dbReference type="PANTHER" id="PTHR43425">
    <property type="entry name" value="OXYGEN-INSENSITIVE NADPH NITROREDUCTASE"/>
    <property type="match status" value="1"/>
</dbReference>
<evidence type="ECO:0000313" key="7">
    <source>
        <dbReference type="EMBL" id="MCZ4521356.1"/>
    </source>
</evidence>
<keyword evidence="4 5" id="KW-0560">Oxidoreductase</keyword>
<dbReference type="SUPFAM" id="SSF55469">
    <property type="entry name" value="FMN-dependent nitroreductase-like"/>
    <property type="match status" value="1"/>
</dbReference>
<reference evidence="7" key="1">
    <citation type="submission" date="2022-12" db="EMBL/GenBank/DDBJ databases">
        <authorList>
            <person name="Krivoruchko A.V."/>
            <person name="Elkin A."/>
        </authorList>
    </citation>
    <scope>NUCLEOTIDE SEQUENCE</scope>
    <source>
        <strain evidence="7">IEGM 1391</strain>
    </source>
</reference>
<feature type="domain" description="Nitroreductase" evidence="6">
    <location>
        <begin position="33"/>
        <end position="186"/>
    </location>
</feature>
<evidence type="ECO:0000256" key="3">
    <source>
        <dbReference type="ARBA" id="ARBA00022643"/>
    </source>
</evidence>
<dbReference type="InterPro" id="IPR000415">
    <property type="entry name" value="Nitroreductase-like"/>
</dbReference>
<dbReference type="InterPro" id="IPR016446">
    <property type="entry name" value="Flavin_OxRdtase_Frp"/>
</dbReference>
<keyword evidence="8" id="KW-1185">Reference proteome</keyword>
<comment type="similarity">
    <text evidence="1 5">Belongs to the flavin oxidoreductase frp family.</text>
</comment>
<evidence type="ECO:0000313" key="8">
    <source>
        <dbReference type="Proteomes" id="UP001081071"/>
    </source>
</evidence>
<dbReference type="PIRSF" id="PIRSF005426">
    <property type="entry name" value="Frp"/>
    <property type="match status" value="1"/>
</dbReference>
<organism evidence="7 8">
    <name type="scientific">Rhodococcus ruber</name>
    <dbReference type="NCBI Taxonomy" id="1830"/>
    <lineage>
        <taxon>Bacteria</taxon>
        <taxon>Bacillati</taxon>
        <taxon>Actinomycetota</taxon>
        <taxon>Actinomycetes</taxon>
        <taxon>Mycobacteriales</taxon>
        <taxon>Nocardiaceae</taxon>
        <taxon>Rhodococcus</taxon>
    </lineage>
</organism>
<keyword evidence="5" id="KW-0521">NADP</keyword>
<dbReference type="PANTHER" id="PTHR43425:SF2">
    <property type="entry name" value="OXYGEN-INSENSITIVE NADPH NITROREDUCTASE"/>
    <property type="match status" value="1"/>
</dbReference>
<evidence type="ECO:0000256" key="2">
    <source>
        <dbReference type="ARBA" id="ARBA00022630"/>
    </source>
</evidence>
<dbReference type="Proteomes" id="UP001081071">
    <property type="component" value="Unassembled WGS sequence"/>
</dbReference>
<accession>A0ABT4MNP3</accession>
<proteinExistence type="inferred from homology"/>
<dbReference type="EMBL" id="JAPWIJ010000011">
    <property type="protein sequence ID" value="MCZ4521356.1"/>
    <property type="molecule type" value="Genomic_DNA"/>
</dbReference>
<keyword evidence="2 5" id="KW-0285">Flavoprotein</keyword>
<protein>
    <submittedName>
        <fullName evidence="7">NADPH-dependent oxidoreductase</fullName>
    </submittedName>
</protein>
<dbReference type="InterPro" id="IPR029479">
    <property type="entry name" value="Nitroreductase"/>
</dbReference>